<evidence type="ECO:0000256" key="6">
    <source>
        <dbReference type="PIRSR" id="PIRSR038994-1"/>
    </source>
</evidence>
<dbReference type="InterPro" id="IPR032466">
    <property type="entry name" value="Metal_Hydrolase"/>
</dbReference>
<sequence>MRSTEPGAGPENPRHAFELTGRDPATGRRCTVEVADGLIVQVHVDSADSAGSTDSSTGTGETEPWLAPGLVDLQVNGFAGFDVNAADAGPDTIGAMVRALWKVGVTTVVPTIVTAAEEHVVTCLRRVAAARASDPMVRHVVPYVHVEGPHLSAEDGPRGVHDADQIRPPDIAEFDRWQRAGEGLVGMVTLSPHFDGSASYIRALVDRGVRVSVGHTGATPEQIHAAADAGASLSTHLGNGAHAVLPRHPNYVWAQLADDRLTAGFIADGHHLPADTLVAMLAAKGPARSILVSDATTLAGSPPGVYQTPVGGAVELSAEGRLSHVGTPYLAGAARPVTDGVAHVANLGRFSLAEALALATSSPGRFVGGRGRLEVGAPADLVTFDWSPGNPTLTVDRVVVAGTPVVG</sequence>
<comment type="cofactor">
    <cofactor evidence="8">
        <name>a divalent metal cation</name>
        <dbReference type="ChEBI" id="CHEBI:60240"/>
    </cofactor>
    <text evidence="8">Binds 1 divalent metal cation per subunit.</text>
</comment>
<dbReference type="PANTHER" id="PTHR11113:SF14">
    <property type="entry name" value="N-ACETYLGLUCOSAMINE-6-PHOSPHATE DEACETYLASE"/>
    <property type="match status" value="1"/>
</dbReference>
<feature type="binding site" evidence="8">
    <location>
        <position position="236"/>
    </location>
    <ligand>
        <name>Zn(2+)</name>
        <dbReference type="ChEBI" id="CHEBI:29105"/>
    </ligand>
</feature>
<feature type="binding site" evidence="7">
    <location>
        <position position="271"/>
    </location>
    <ligand>
        <name>substrate</name>
    </ligand>
</feature>
<feature type="region of interest" description="Disordered" evidence="9">
    <location>
        <begin position="1"/>
        <end position="24"/>
    </location>
</feature>
<dbReference type="Pfam" id="PF01979">
    <property type="entry name" value="Amidohydro_1"/>
    <property type="match status" value="1"/>
</dbReference>
<dbReference type="Gene3D" id="3.20.20.140">
    <property type="entry name" value="Metal-dependent hydrolases"/>
    <property type="match status" value="1"/>
</dbReference>
<dbReference type="InterPro" id="IPR006680">
    <property type="entry name" value="Amidohydro-rel"/>
</dbReference>
<comment type="similarity">
    <text evidence="1 5">Belongs to the metallo-dependent hydrolases superfamily. NagA family.</text>
</comment>
<feature type="binding site" evidence="7">
    <location>
        <begin position="239"/>
        <end position="240"/>
    </location>
    <ligand>
        <name>substrate</name>
    </ligand>
</feature>
<keyword evidence="4 5" id="KW-0119">Carbohydrate metabolism</keyword>
<evidence type="ECO:0000256" key="4">
    <source>
        <dbReference type="ARBA" id="ARBA00023277"/>
    </source>
</evidence>
<name>A0A852ZCR9_9ACTN</name>
<evidence type="ECO:0000313" key="11">
    <source>
        <dbReference type="EMBL" id="NYH89582.1"/>
    </source>
</evidence>
<protein>
    <submittedName>
        <fullName evidence="11">N-acetylglucosamine-6-phosphate deacetylase</fullName>
        <ecNumber evidence="11">3.5.1.25</ecNumber>
    </submittedName>
</protein>
<feature type="compositionally biased region" description="Basic and acidic residues" evidence="9">
    <location>
        <begin position="12"/>
        <end position="21"/>
    </location>
</feature>
<reference evidence="11 12" key="1">
    <citation type="submission" date="2020-07" db="EMBL/GenBank/DDBJ databases">
        <title>Sequencing the genomes of 1000 actinobacteria strains.</title>
        <authorList>
            <person name="Klenk H.-P."/>
        </authorList>
    </citation>
    <scope>NUCLEOTIDE SEQUENCE [LARGE SCALE GENOMIC DNA]</scope>
    <source>
        <strain evidence="11 12">DSM 18448</strain>
    </source>
</reference>
<dbReference type="SUPFAM" id="SSF51338">
    <property type="entry name" value="Composite domain of metallo-dependent hydrolases"/>
    <property type="match status" value="1"/>
</dbReference>
<evidence type="ECO:0000256" key="5">
    <source>
        <dbReference type="PIRNR" id="PIRNR038994"/>
    </source>
</evidence>
<evidence type="ECO:0000256" key="8">
    <source>
        <dbReference type="PIRSR" id="PIRSR038994-3"/>
    </source>
</evidence>
<evidence type="ECO:0000256" key="9">
    <source>
        <dbReference type="SAM" id="MobiDB-lite"/>
    </source>
</evidence>
<feature type="binding site" evidence="8">
    <location>
        <position position="215"/>
    </location>
    <ligand>
        <name>Zn(2+)</name>
        <dbReference type="ChEBI" id="CHEBI:29105"/>
    </ligand>
</feature>
<dbReference type="GO" id="GO:0046872">
    <property type="term" value="F:metal ion binding"/>
    <property type="evidence" value="ECO:0007669"/>
    <property type="project" value="UniProtKB-KW"/>
</dbReference>
<feature type="binding site" evidence="7">
    <location>
        <position position="160"/>
    </location>
    <ligand>
        <name>substrate</name>
    </ligand>
</feature>
<evidence type="ECO:0000313" key="12">
    <source>
        <dbReference type="Proteomes" id="UP000579605"/>
    </source>
</evidence>
<evidence type="ECO:0000256" key="2">
    <source>
        <dbReference type="ARBA" id="ARBA00022723"/>
    </source>
</evidence>
<keyword evidence="12" id="KW-1185">Reference proteome</keyword>
<dbReference type="GO" id="GO:0006046">
    <property type="term" value="P:N-acetylglucosamine catabolic process"/>
    <property type="evidence" value="ECO:0007669"/>
    <property type="project" value="TreeGrafter"/>
</dbReference>
<evidence type="ECO:0000256" key="3">
    <source>
        <dbReference type="ARBA" id="ARBA00022801"/>
    </source>
</evidence>
<organism evidence="11 12">
    <name type="scientific">Actinopolymorpha rutila</name>
    <dbReference type="NCBI Taxonomy" id="446787"/>
    <lineage>
        <taxon>Bacteria</taxon>
        <taxon>Bacillati</taxon>
        <taxon>Actinomycetota</taxon>
        <taxon>Actinomycetes</taxon>
        <taxon>Propionibacteriales</taxon>
        <taxon>Actinopolymorphaceae</taxon>
        <taxon>Actinopolymorpha</taxon>
    </lineage>
</organism>
<feature type="compositionally biased region" description="Low complexity" evidence="9">
    <location>
        <begin position="47"/>
        <end position="60"/>
    </location>
</feature>
<feature type="binding site" evidence="7">
    <location>
        <begin position="330"/>
        <end position="332"/>
    </location>
    <ligand>
        <name>substrate</name>
    </ligand>
</feature>
<comment type="caution">
    <text evidence="11">The sequence shown here is derived from an EMBL/GenBank/DDBJ whole genome shotgun (WGS) entry which is preliminary data.</text>
</comment>
<dbReference type="RefSeq" id="WP_179787286.1">
    <property type="nucleotide sequence ID" value="NZ_BAAARR010000008.1"/>
</dbReference>
<gene>
    <name evidence="11" type="ORF">F4554_002220</name>
</gene>
<feature type="binding site" evidence="7">
    <location>
        <position position="247"/>
    </location>
    <ligand>
        <name>substrate</name>
    </ligand>
</feature>
<dbReference type="EC" id="3.5.1.25" evidence="11"/>
<evidence type="ECO:0000256" key="7">
    <source>
        <dbReference type="PIRSR" id="PIRSR038994-2"/>
    </source>
</evidence>
<feature type="active site" description="Proton donor/acceptor" evidence="6">
    <location>
        <position position="294"/>
    </location>
</feature>
<dbReference type="PANTHER" id="PTHR11113">
    <property type="entry name" value="N-ACETYLGLUCOSAMINE-6-PHOSPHATE DEACETYLASE"/>
    <property type="match status" value="1"/>
</dbReference>
<evidence type="ECO:0000259" key="10">
    <source>
        <dbReference type="Pfam" id="PF01979"/>
    </source>
</evidence>
<dbReference type="AlphaFoldDB" id="A0A852ZCR9"/>
<proteinExistence type="inferred from homology"/>
<feature type="domain" description="Amidohydrolase-related" evidence="10">
    <location>
        <begin position="66"/>
        <end position="405"/>
    </location>
</feature>
<evidence type="ECO:0000256" key="1">
    <source>
        <dbReference type="ARBA" id="ARBA00010716"/>
    </source>
</evidence>
<keyword evidence="3 5" id="KW-0378">Hydrolase</keyword>
<dbReference type="InterPro" id="IPR003764">
    <property type="entry name" value="GlcNAc_6-P_deAcase"/>
</dbReference>
<feature type="region of interest" description="Disordered" evidence="9">
    <location>
        <begin position="46"/>
        <end position="65"/>
    </location>
</feature>
<feature type="binding site" evidence="8">
    <location>
        <position position="147"/>
    </location>
    <ligand>
        <name>Zn(2+)</name>
        <dbReference type="ChEBI" id="CHEBI:29105"/>
    </ligand>
</feature>
<keyword evidence="2 8" id="KW-0479">Metal-binding</keyword>
<dbReference type="Proteomes" id="UP000579605">
    <property type="component" value="Unassembled WGS sequence"/>
</dbReference>
<dbReference type="InterPro" id="IPR011059">
    <property type="entry name" value="Metal-dep_hydrolase_composite"/>
</dbReference>
<accession>A0A852ZCR9</accession>
<dbReference type="PIRSF" id="PIRSF038994">
    <property type="entry name" value="NagA"/>
    <property type="match status" value="1"/>
</dbReference>
<dbReference type="SUPFAM" id="SSF51556">
    <property type="entry name" value="Metallo-dependent hydrolases"/>
    <property type="match status" value="1"/>
</dbReference>
<dbReference type="EMBL" id="JACBZH010000001">
    <property type="protein sequence ID" value="NYH89582.1"/>
    <property type="molecule type" value="Genomic_DNA"/>
</dbReference>
<dbReference type="GO" id="GO:0008448">
    <property type="term" value="F:N-acetylglucosamine-6-phosphate deacetylase activity"/>
    <property type="evidence" value="ECO:0007669"/>
    <property type="project" value="UniProtKB-EC"/>
</dbReference>